<dbReference type="AlphaFoldDB" id="A0A8H9M047"/>
<comment type="caution">
    <text evidence="1">The sequence shown here is derived from an EMBL/GenBank/DDBJ whole genome shotgun (WGS) entry which is preliminary data.</text>
</comment>
<proteinExistence type="predicted"/>
<dbReference type="SUPFAM" id="SSF75169">
    <property type="entry name" value="DsrEFH-like"/>
    <property type="match status" value="1"/>
</dbReference>
<keyword evidence="2" id="KW-1185">Reference proteome</keyword>
<reference evidence="2" key="1">
    <citation type="journal article" date="2019" name="Int. J. Syst. Evol. Microbiol.">
        <title>The Global Catalogue of Microorganisms (GCM) 10K type strain sequencing project: providing services to taxonomists for standard genome sequencing and annotation.</title>
        <authorList>
            <consortium name="The Broad Institute Genomics Platform"/>
            <consortium name="The Broad Institute Genome Sequencing Center for Infectious Disease"/>
            <person name="Wu L."/>
            <person name="Ma J."/>
        </authorList>
    </citation>
    <scope>NUCLEOTIDE SEQUENCE [LARGE SCALE GENOMIC DNA]</scope>
    <source>
        <strain evidence="2">KCTC 22154</strain>
    </source>
</reference>
<evidence type="ECO:0008006" key="3">
    <source>
        <dbReference type="Google" id="ProtNLM"/>
    </source>
</evidence>
<accession>A0A8H9M047</accession>
<dbReference type="RefSeq" id="WP_189463068.1">
    <property type="nucleotide sequence ID" value="NZ_BMXN01000005.1"/>
</dbReference>
<dbReference type="GO" id="GO:0002143">
    <property type="term" value="P:tRNA wobble position uridine thiolation"/>
    <property type="evidence" value="ECO:0007669"/>
    <property type="project" value="InterPro"/>
</dbReference>
<dbReference type="InterPro" id="IPR007215">
    <property type="entry name" value="Sulphur_relay_TusB/DsrH"/>
</dbReference>
<dbReference type="NCBIfam" id="TIGR03011">
    <property type="entry name" value="sulf_tusB_dsrH"/>
    <property type="match status" value="1"/>
</dbReference>
<organism evidence="1 2">
    <name type="scientific">Vreelandella hamiltonii</name>
    <dbReference type="NCBI Taxonomy" id="502829"/>
    <lineage>
        <taxon>Bacteria</taxon>
        <taxon>Pseudomonadati</taxon>
        <taxon>Pseudomonadota</taxon>
        <taxon>Gammaproteobacteria</taxon>
        <taxon>Oceanospirillales</taxon>
        <taxon>Halomonadaceae</taxon>
        <taxon>Vreelandella</taxon>
    </lineage>
</organism>
<dbReference type="GO" id="GO:1990228">
    <property type="term" value="C:sulfurtransferase complex"/>
    <property type="evidence" value="ECO:0007669"/>
    <property type="project" value="TreeGrafter"/>
</dbReference>
<evidence type="ECO:0000313" key="2">
    <source>
        <dbReference type="Proteomes" id="UP000623776"/>
    </source>
</evidence>
<dbReference type="Pfam" id="PF04077">
    <property type="entry name" value="DsrH"/>
    <property type="match status" value="1"/>
</dbReference>
<dbReference type="InterPro" id="IPR027396">
    <property type="entry name" value="DsrEFH-like"/>
</dbReference>
<dbReference type="Gene3D" id="3.40.1260.10">
    <property type="entry name" value="DsrEFH-like"/>
    <property type="match status" value="1"/>
</dbReference>
<dbReference type="EMBL" id="BMXN01000005">
    <property type="protein sequence ID" value="GGW22868.1"/>
    <property type="molecule type" value="Genomic_DNA"/>
</dbReference>
<gene>
    <name evidence="1" type="ORF">GCM10007157_12450</name>
</gene>
<evidence type="ECO:0000313" key="1">
    <source>
        <dbReference type="EMBL" id="GGW22868.1"/>
    </source>
</evidence>
<protein>
    <recommendedName>
        <fullName evidence="3">Sulfurtransferase complex subunit TusB</fullName>
    </recommendedName>
</protein>
<dbReference type="PANTHER" id="PTHR37526:SF1">
    <property type="entry name" value="PROTEIN TUSB"/>
    <property type="match status" value="1"/>
</dbReference>
<sequence length="93" mass="10435">MLHIVNKPPEHSAAYQMLAVVSPGDTVLLIEDAVQAVLHDAWQGWRMEGVEMLALNEDVVARGLSGYASDKSLADMQMFVRLTEQHPQILTWY</sequence>
<dbReference type="Proteomes" id="UP000623776">
    <property type="component" value="Unassembled WGS sequence"/>
</dbReference>
<name>A0A8H9M047_9GAMM</name>
<dbReference type="PANTHER" id="PTHR37526">
    <property type="entry name" value="PROTEIN TUSB"/>
    <property type="match status" value="1"/>
</dbReference>